<comment type="caution">
    <text evidence="1">The sequence shown here is derived from an EMBL/GenBank/DDBJ whole genome shotgun (WGS) entry which is preliminary data.</text>
</comment>
<gene>
    <name evidence="1" type="ORF">DSM107010_48170</name>
</gene>
<reference evidence="1 2" key="1">
    <citation type="journal article" date="2019" name="Genome Biol. Evol.">
        <title>Day and night: Metabolic profiles and evolutionary relationships of six axenic non-marine cyanobacteria.</title>
        <authorList>
            <person name="Will S.E."/>
            <person name="Henke P."/>
            <person name="Boedeker C."/>
            <person name="Huang S."/>
            <person name="Brinkmann H."/>
            <person name="Rohde M."/>
            <person name="Jarek M."/>
            <person name="Friedl T."/>
            <person name="Seufert S."/>
            <person name="Schumacher M."/>
            <person name="Overmann J."/>
            <person name="Neumann-Schaal M."/>
            <person name="Petersen J."/>
        </authorList>
    </citation>
    <scope>NUCLEOTIDE SEQUENCE [LARGE SCALE GENOMIC DNA]</scope>
    <source>
        <strain evidence="1 2">SAG 39.79</strain>
    </source>
</reference>
<evidence type="ECO:0000313" key="2">
    <source>
        <dbReference type="Proteomes" id="UP000282574"/>
    </source>
</evidence>
<evidence type="ECO:0000313" key="1">
    <source>
        <dbReference type="EMBL" id="RUT08100.1"/>
    </source>
</evidence>
<name>A0AB37UE83_9CYAN</name>
<keyword evidence="2" id="KW-1185">Reference proteome</keyword>
<protein>
    <recommendedName>
        <fullName evidence="3">Nudix hydrolase domain-containing protein</fullName>
    </recommendedName>
</protein>
<organism evidence="1 2">
    <name type="scientific">Chroococcidiopsis cubana SAG 39.79</name>
    <dbReference type="NCBI Taxonomy" id="388085"/>
    <lineage>
        <taxon>Bacteria</taxon>
        <taxon>Bacillati</taxon>
        <taxon>Cyanobacteriota</taxon>
        <taxon>Cyanophyceae</taxon>
        <taxon>Chroococcidiopsidales</taxon>
        <taxon>Chroococcidiopsidaceae</taxon>
        <taxon>Chroococcidiopsis</taxon>
    </lineage>
</organism>
<dbReference type="EMBL" id="RSCK01000055">
    <property type="protein sequence ID" value="RUT08100.1"/>
    <property type="molecule type" value="Genomic_DNA"/>
</dbReference>
<proteinExistence type="predicted"/>
<dbReference type="RefSeq" id="WP_106167311.1">
    <property type="nucleotide sequence ID" value="NZ_JAVKZF010000001.1"/>
</dbReference>
<dbReference type="Proteomes" id="UP000282574">
    <property type="component" value="Unassembled WGS sequence"/>
</dbReference>
<dbReference type="AlphaFoldDB" id="A0AB37UE83"/>
<sequence length="80" mass="9199">MGFRSNPKIETVAYPNGDRVQNFILILHATEWEGSLACLDGESLALDFFDLKHLPPLMLTDMPILKKFQEYKRSGKLQLF</sequence>
<evidence type="ECO:0008006" key="3">
    <source>
        <dbReference type="Google" id="ProtNLM"/>
    </source>
</evidence>
<accession>A0AB37UE83</accession>